<evidence type="ECO:0000259" key="12">
    <source>
        <dbReference type="PROSITE" id="PS51747"/>
    </source>
</evidence>
<organism evidence="13 14">
    <name type="scientific">Periweissella fabaria</name>
    <dbReference type="NCBI Taxonomy" id="546157"/>
    <lineage>
        <taxon>Bacteria</taxon>
        <taxon>Bacillati</taxon>
        <taxon>Bacillota</taxon>
        <taxon>Bacilli</taxon>
        <taxon>Lactobacillales</taxon>
        <taxon>Lactobacillaceae</taxon>
        <taxon>Periweissella</taxon>
    </lineage>
</organism>
<comment type="pathway">
    <text evidence="2 11">Cofactor biosynthesis; riboflavin biosynthesis; 5-amino-6-(D-ribitylamino)uracil from GTP: step 2/4.</text>
</comment>
<dbReference type="InterPro" id="IPR024072">
    <property type="entry name" value="DHFR-like_dom_sf"/>
</dbReference>
<proteinExistence type="inferred from homology"/>
<dbReference type="NCBIfam" id="TIGR00326">
    <property type="entry name" value="eubact_ribD"/>
    <property type="match status" value="1"/>
</dbReference>
<evidence type="ECO:0000256" key="8">
    <source>
        <dbReference type="ARBA" id="ARBA00023268"/>
    </source>
</evidence>
<reference evidence="13 14" key="1">
    <citation type="submission" date="2021-11" db="EMBL/GenBank/DDBJ databases">
        <authorList>
            <person name="Depoorter E."/>
        </authorList>
    </citation>
    <scope>NUCLEOTIDE SEQUENCE [LARGE SCALE GENOMIC DNA]</scope>
    <source>
        <strain evidence="13 14">LMG 24289</strain>
    </source>
</reference>
<dbReference type="SUPFAM" id="SSF53927">
    <property type="entry name" value="Cytidine deaminase-like"/>
    <property type="match status" value="1"/>
</dbReference>
<dbReference type="InterPro" id="IPR004794">
    <property type="entry name" value="Eubact_RibD"/>
</dbReference>
<sequence>MKDNEYMQMAIEAAKQAQWRTWKNPRVGAVIVKADTVLAVGYHHQYGDVHAEIDAYQQVTDKNQLVGATIYVTLEPCAHTGKQPSCASEMLAWVLKRVVVGQIDPNPLVTMHGIERLRKAGVQVDIWRTPVSEVINPAFHYFFTHQLPYVTLKVAQSFNGKINGAPDEATKITTAEVDVDSHRLRAYQQAIVVGSATALIDQPSLAVRNVSTDHQPLRVIIDRRGRLAGTDQVHQPNTLVITENEMFAAQYEQVQYQATVTPQSVRQLLGGLGIQAMLVEGGSELHAAFVAAQAYQTVVVYQTTTVLPNDGLSSFARDAVFASLGNISDVTTIDNTLKITLKPEEQ</sequence>
<dbReference type="PANTHER" id="PTHR38011">
    <property type="entry name" value="DIHYDROFOLATE REDUCTASE FAMILY PROTEIN (AFU_ORTHOLOGUE AFUA_8G06820)"/>
    <property type="match status" value="1"/>
</dbReference>
<dbReference type="EMBL" id="CAKKNS010000001">
    <property type="protein sequence ID" value="CAH0415712.1"/>
    <property type="molecule type" value="Genomic_DNA"/>
</dbReference>
<comment type="caution">
    <text evidence="13">The sequence shown here is derived from an EMBL/GenBank/DDBJ whole genome shotgun (WGS) entry which is preliminary data.</text>
</comment>
<dbReference type="CDD" id="cd01284">
    <property type="entry name" value="Riboflavin_deaminase-reductase"/>
    <property type="match status" value="1"/>
</dbReference>
<dbReference type="PROSITE" id="PS51747">
    <property type="entry name" value="CYT_DCMP_DEAMINASES_2"/>
    <property type="match status" value="1"/>
</dbReference>
<evidence type="ECO:0000256" key="11">
    <source>
        <dbReference type="PIRNR" id="PIRNR006769"/>
    </source>
</evidence>
<evidence type="ECO:0000256" key="6">
    <source>
        <dbReference type="ARBA" id="ARBA00022857"/>
    </source>
</evidence>
<evidence type="ECO:0000256" key="5">
    <source>
        <dbReference type="ARBA" id="ARBA00007417"/>
    </source>
</evidence>
<dbReference type="RefSeq" id="WP_230095800.1">
    <property type="nucleotide sequence ID" value="NZ_CAKKNS010000001.1"/>
</dbReference>
<gene>
    <name evidence="13" type="primary">ribD</name>
    <name evidence="13" type="ORF">WFA24289_00006</name>
</gene>
<evidence type="ECO:0000256" key="9">
    <source>
        <dbReference type="ARBA" id="ARBA00049861"/>
    </source>
</evidence>
<evidence type="ECO:0000256" key="4">
    <source>
        <dbReference type="ARBA" id="ARBA00005259"/>
    </source>
</evidence>
<evidence type="ECO:0000256" key="2">
    <source>
        <dbReference type="ARBA" id="ARBA00004882"/>
    </source>
</evidence>
<dbReference type="InterPro" id="IPR016193">
    <property type="entry name" value="Cytidine_deaminase-like"/>
</dbReference>
<comment type="similarity">
    <text evidence="4 11">In the N-terminal section; belongs to the cytidine and deoxycytidylate deaminase family.</text>
</comment>
<keyword evidence="11" id="KW-0479">Metal-binding</keyword>
<dbReference type="Pfam" id="PF00383">
    <property type="entry name" value="dCMP_cyt_deam_1"/>
    <property type="match status" value="1"/>
</dbReference>
<evidence type="ECO:0000313" key="13">
    <source>
        <dbReference type="EMBL" id="CAH0415712.1"/>
    </source>
</evidence>
<evidence type="ECO:0000313" key="14">
    <source>
        <dbReference type="Proteomes" id="UP000789707"/>
    </source>
</evidence>
<keyword evidence="11" id="KW-0378">Hydrolase</keyword>
<dbReference type="PANTHER" id="PTHR38011:SF7">
    <property type="entry name" value="2,5-DIAMINO-6-RIBOSYLAMINO-4(3H)-PYRIMIDINONE 5'-PHOSPHATE REDUCTASE"/>
    <property type="match status" value="1"/>
</dbReference>
<evidence type="ECO:0000256" key="7">
    <source>
        <dbReference type="ARBA" id="ARBA00023002"/>
    </source>
</evidence>
<comment type="cofactor">
    <cofactor evidence="11">
        <name>Zn(2+)</name>
        <dbReference type="ChEBI" id="CHEBI:29105"/>
    </cofactor>
    <text evidence="11">Binds 1 zinc ion.</text>
</comment>
<keyword evidence="8" id="KW-0511">Multifunctional enzyme</keyword>
<evidence type="ECO:0000256" key="10">
    <source>
        <dbReference type="ARBA" id="ARBA00049886"/>
    </source>
</evidence>
<dbReference type="EC" id="1.1.1.193" evidence="11"/>
<dbReference type="EC" id="3.5.4.26" evidence="11"/>
<dbReference type="InterPro" id="IPR002734">
    <property type="entry name" value="RibDG_C"/>
</dbReference>
<name>A0ABM8Z4N3_9LACO</name>
<dbReference type="Gene3D" id="3.40.430.10">
    <property type="entry name" value="Dihydrofolate Reductase, subunit A"/>
    <property type="match status" value="1"/>
</dbReference>
<dbReference type="SUPFAM" id="SSF53597">
    <property type="entry name" value="Dihydrofolate reductase-like"/>
    <property type="match status" value="1"/>
</dbReference>
<evidence type="ECO:0000256" key="1">
    <source>
        <dbReference type="ARBA" id="ARBA00002151"/>
    </source>
</evidence>
<comment type="catalytic activity">
    <reaction evidence="9 11">
        <text>5-amino-6-(5-phospho-D-ribitylamino)uracil + NADP(+) = 5-amino-6-(5-phospho-D-ribosylamino)uracil + NADPH + H(+)</text>
        <dbReference type="Rhea" id="RHEA:17845"/>
        <dbReference type="ChEBI" id="CHEBI:15378"/>
        <dbReference type="ChEBI" id="CHEBI:57783"/>
        <dbReference type="ChEBI" id="CHEBI:58349"/>
        <dbReference type="ChEBI" id="CHEBI:58421"/>
        <dbReference type="ChEBI" id="CHEBI:58453"/>
        <dbReference type="EC" id="1.1.1.193"/>
    </reaction>
</comment>
<dbReference type="Gene3D" id="3.40.140.10">
    <property type="entry name" value="Cytidine Deaminase, domain 2"/>
    <property type="match status" value="1"/>
</dbReference>
<dbReference type="Proteomes" id="UP000789707">
    <property type="component" value="Unassembled WGS sequence"/>
</dbReference>
<keyword evidence="11" id="KW-0862">Zinc</keyword>
<dbReference type="InterPro" id="IPR002125">
    <property type="entry name" value="CMP_dCMP_dom"/>
</dbReference>
<feature type="domain" description="CMP/dCMP-type deaminase" evidence="12">
    <location>
        <begin position="1"/>
        <end position="125"/>
    </location>
</feature>
<dbReference type="PIRSF" id="PIRSF006769">
    <property type="entry name" value="RibD"/>
    <property type="match status" value="1"/>
</dbReference>
<evidence type="ECO:0000256" key="3">
    <source>
        <dbReference type="ARBA" id="ARBA00004910"/>
    </source>
</evidence>
<comment type="similarity">
    <text evidence="5 11">In the C-terminal section; belongs to the HTP reductase family.</text>
</comment>
<keyword evidence="6 11" id="KW-0521">NADP</keyword>
<comment type="function">
    <text evidence="1 11">Converts 2,5-diamino-6-(ribosylamino)-4(3h)-pyrimidinone 5'-phosphate into 5-amino-6-(ribosylamino)-2,4(1h,3h)-pyrimidinedione 5'-phosphate.</text>
</comment>
<keyword evidence="14" id="KW-1185">Reference proteome</keyword>
<accession>A0ABM8Z4N3</accession>
<protein>
    <recommendedName>
        <fullName evidence="11">Riboflavin biosynthesis protein RibD</fullName>
    </recommendedName>
    <domain>
        <recommendedName>
            <fullName evidence="11">Diaminohydroxyphosphoribosylaminopyrimidine deaminase</fullName>
            <shortName evidence="11">DRAP deaminase</shortName>
            <ecNumber evidence="11">3.5.4.26</ecNumber>
        </recommendedName>
        <alternativeName>
            <fullName evidence="11">Riboflavin-specific deaminase</fullName>
        </alternativeName>
    </domain>
    <domain>
        <recommendedName>
            <fullName evidence="11">5-amino-6-(5-phosphoribosylamino)uracil reductase</fullName>
            <ecNumber evidence="11">1.1.1.193</ecNumber>
        </recommendedName>
        <alternativeName>
            <fullName evidence="11">HTP reductase</fullName>
        </alternativeName>
    </domain>
</protein>
<comment type="catalytic activity">
    <reaction evidence="10 11">
        <text>2,5-diamino-6-hydroxy-4-(5-phosphoribosylamino)-pyrimidine + H2O + H(+) = 5-amino-6-(5-phospho-D-ribosylamino)uracil + NH4(+)</text>
        <dbReference type="Rhea" id="RHEA:21868"/>
        <dbReference type="ChEBI" id="CHEBI:15377"/>
        <dbReference type="ChEBI" id="CHEBI:15378"/>
        <dbReference type="ChEBI" id="CHEBI:28938"/>
        <dbReference type="ChEBI" id="CHEBI:58453"/>
        <dbReference type="ChEBI" id="CHEBI:58614"/>
        <dbReference type="EC" id="3.5.4.26"/>
    </reaction>
</comment>
<keyword evidence="7 11" id="KW-0560">Oxidoreductase</keyword>
<dbReference type="InterPro" id="IPR050765">
    <property type="entry name" value="Riboflavin_Biosynth_HTPR"/>
</dbReference>
<dbReference type="Pfam" id="PF01872">
    <property type="entry name" value="RibD_C"/>
    <property type="match status" value="1"/>
</dbReference>
<comment type="pathway">
    <text evidence="3 11">Cofactor biosynthesis; riboflavin biosynthesis; 5-amino-6-(D-ribitylamino)uracil from GTP: step 3/4.</text>
</comment>
<keyword evidence="11" id="KW-0686">Riboflavin biosynthesis</keyword>